<dbReference type="Proteomes" id="UP000774326">
    <property type="component" value="Unassembled WGS sequence"/>
</dbReference>
<feature type="non-terminal residue" evidence="10">
    <location>
        <position position="1"/>
    </location>
</feature>
<evidence type="ECO:0000256" key="5">
    <source>
        <dbReference type="ARBA" id="ARBA00022777"/>
    </source>
</evidence>
<evidence type="ECO:0000256" key="7">
    <source>
        <dbReference type="ARBA" id="ARBA00047899"/>
    </source>
</evidence>
<evidence type="ECO:0000256" key="9">
    <source>
        <dbReference type="SAM" id="MobiDB-lite"/>
    </source>
</evidence>
<sequence>VFTSTDSYDPRAVDIWSLAIIYCCMYLKRFPWKCPKMTDSSFKQYSMPDDQPHDYAKAAVVHNELIRKRKEERKRLRELENLKSLTLKDETSQSLNEEPDKTKPNHETEAHPQRPKLSSQKLSSSAKVPTSGTLQKFHGPYRLMRLLPHSSRPILSRMLTIDVTQRASMSDILNDSWYQEICMCTLDAKEKYVGCVNHVHTKLEDDASSHLDFYKAGQ</sequence>
<evidence type="ECO:0000256" key="3">
    <source>
        <dbReference type="ARBA" id="ARBA00022679"/>
    </source>
</evidence>
<feature type="region of interest" description="Disordered" evidence="9">
    <location>
        <begin position="87"/>
        <end position="134"/>
    </location>
</feature>
<evidence type="ECO:0000256" key="6">
    <source>
        <dbReference type="ARBA" id="ARBA00022840"/>
    </source>
</evidence>
<keyword evidence="2" id="KW-0723">Serine/threonine-protein kinase</keyword>
<dbReference type="GO" id="GO:0004674">
    <property type="term" value="F:protein serine/threonine kinase activity"/>
    <property type="evidence" value="ECO:0007669"/>
    <property type="project" value="UniProtKB-KW"/>
</dbReference>
<evidence type="ECO:0000256" key="4">
    <source>
        <dbReference type="ARBA" id="ARBA00022741"/>
    </source>
</evidence>
<gene>
    <name evidence="10" type="ORF">WICPIJ_003558</name>
</gene>
<evidence type="ECO:0000256" key="1">
    <source>
        <dbReference type="ARBA" id="ARBA00012513"/>
    </source>
</evidence>
<keyword evidence="6" id="KW-0067">ATP-binding</keyword>
<dbReference type="EMBL" id="JAEUBG010001987">
    <property type="protein sequence ID" value="KAH3685469.1"/>
    <property type="molecule type" value="Genomic_DNA"/>
</dbReference>
<dbReference type="GO" id="GO:0005829">
    <property type="term" value="C:cytosol"/>
    <property type="evidence" value="ECO:0007669"/>
    <property type="project" value="TreeGrafter"/>
</dbReference>
<reference evidence="10" key="2">
    <citation type="submission" date="2021-01" db="EMBL/GenBank/DDBJ databases">
        <authorList>
            <person name="Schikora-Tamarit M.A."/>
        </authorList>
    </citation>
    <scope>NUCLEOTIDE SEQUENCE</scope>
    <source>
        <strain evidence="10">CBS2887</strain>
    </source>
</reference>
<dbReference type="PANTHER" id="PTHR24343:SF137">
    <property type="entry name" value="SERINE_THREONINE-PROTEIN KINASE HRK1"/>
    <property type="match status" value="1"/>
</dbReference>
<comment type="catalytic activity">
    <reaction evidence="7">
        <text>L-threonyl-[protein] + ATP = O-phospho-L-threonyl-[protein] + ADP + H(+)</text>
        <dbReference type="Rhea" id="RHEA:46608"/>
        <dbReference type="Rhea" id="RHEA-COMP:11060"/>
        <dbReference type="Rhea" id="RHEA-COMP:11605"/>
        <dbReference type="ChEBI" id="CHEBI:15378"/>
        <dbReference type="ChEBI" id="CHEBI:30013"/>
        <dbReference type="ChEBI" id="CHEBI:30616"/>
        <dbReference type="ChEBI" id="CHEBI:61977"/>
        <dbReference type="ChEBI" id="CHEBI:456216"/>
        <dbReference type="EC" id="2.7.11.1"/>
    </reaction>
</comment>
<dbReference type="EC" id="2.7.11.1" evidence="1"/>
<evidence type="ECO:0000256" key="8">
    <source>
        <dbReference type="ARBA" id="ARBA00048679"/>
    </source>
</evidence>
<dbReference type="InterPro" id="IPR011009">
    <property type="entry name" value="Kinase-like_dom_sf"/>
</dbReference>
<evidence type="ECO:0000313" key="10">
    <source>
        <dbReference type="EMBL" id="KAH3685469.1"/>
    </source>
</evidence>
<accession>A0A9P8Q9Q3</accession>
<dbReference type="SUPFAM" id="SSF56112">
    <property type="entry name" value="Protein kinase-like (PK-like)"/>
    <property type="match status" value="1"/>
</dbReference>
<feature type="compositionally biased region" description="Basic and acidic residues" evidence="9">
    <location>
        <begin position="98"/>
        <end position="112"/>
    </location>
</feature>
<dbReference type="GO" id="GO:0005524">
    <property type="term" value="F:ATP binding"/>
    <property type="evidence" value="ECO:0007669"/>
    <property type="project" value="UniProtKB-KW"/>
</dbReference>
<comment type="catalytic activity">
    <reaction evidence="8">
        <text>L-seryl-[protein] + ATP = O-phospho-L-seryl-[protein] + ADP + H(+)</text>
        <dbReference type="Rhea" id="RHEA:17989"/>
        <dbReference type="Rhea" id="RHEA-COMP:9863"/>
        <dbReference type="Rhea" id="RHEA-COMP:11604"/>
        <dbReference type="ChEBI" id="CHEBI:15378"/>
        <dbReference type="ChEBI" id="CHEBI:29999"/>
        <dbReference type="ChEBI" id="CHEBI:30616"/>
        <dbReference type="ChEBI" id="CHEBI:83421"/>
        <dbReference type="ChEBI" id="CHEBI:456216"/>
        <dbReference type="EC" id="2.7.11.1"/>
    </reaction>
</comment>
<keyword evidence="11" id="KW-1185">Reference proteome</keyword>
<protein>
    <recommendedName>
        <fullName evidence="1">non-specific serine/threonine protein kinase</fullName>
        <ecNumber evidence="1">2.7.11.1</ecNumber>
    </recommendedName>
</protein>
<proteinExistence type="predicted"/>
<keyword evidence="4" id="KW-0547">Nucleotide-binding</keyword>
<dbReference type="Gene3D" id="1.10.510.10">
    <property type="entry name" value="Transferase(Phosphotransferase) domain 1"/>
    <property type="match status" value="1"/>
</dbReference>
<evidence type="ECO:0000256" key="2">
    <source>
        <dbReference type="ARBA" id="ARBA00022527"/>
    </source>
</evidence>
<keyword evidence="3" id="KW-0808">Transferase</keyword>
<organism evidence="10 11">
    <name type="scientific">Wickerhamomyces pijperi</name>
    <name type="common">Yeast</name>
    <name type="synonym">Pichia pijperi</name>
    <dbReference type="NCBI Taxonomy" id="599730"/>
    <lineage>
        <taxon>Eukaryota</taxon>
        <taxon>Fungi</taxon>
        <taxon>Dikarya</taxon>
        <taxon>Ascomycota</taxon>
        <taxon>Saccharomycotina</taxon>
        <taxon>Saccharomycetes</taxon>
        <taxon>Phaffomycetales</taxon>
        <taxon>Wickerhamomycetaceae</taxon>
        <taxon>Wickerhamomyces</taxon>
    </lineage>
</organism>
<dbReference type="OrthoDB" id="6513151at2759"/>
<keyword evidence="5" id="KW-0418">Kinase</keyword>
<evidence type="ECO:0000313" key="11">
    <source>
        <dbReference type="Proteomes" id="UP000774326"/>
    </source>
</evidence>
<reference evidence="10" key="1">
    <citation type="journal article" date="2021" name="Open Biol.">
        <title>Shared evolutionary footprints suggest mitochondrial oxidative damage underlies multiple complex I losses in fungi.</title>
        <authorList>
            <person name="Schikora-Tamarit M.A."/>
            <person name="Marcet-Houben M."/>
            <person name="Nosek J."/>
            <person name="Gabaldon T."/>
        </authorList>
    </citation>
    <scope>NUCLEOTIDE SEQUENCE</scope>
    <source>
        <strain evidence="10">CBS2887</strain>
    </source>
</reference>
<feature type="compositionally biased region" description="Low complexity" evidence="9">
    <location>
        <begin position="116"/>
        <end position="125"/>
    </location>
</feature>
<comment type="caution">
    <text evidence="10">The sequence shown here is derived from an EMBL/GenBank/DDBJ whole genome shotgun (WGS) entry which is preliminary data.</text>
</comment>
<dbReference type="AlphaFoldDB" id="A0A9P8Q9Q3"/>
<dbReference type="PANTHER" id="PTHR24343">
    <property type="entry name" value="SERINE/THREONINE KINASE"/>
    <property type="match status" value="1"/>
</dbReference>
<name>A0A9P8Q9Q3_WICPI</name>